<dbReference type="HAMAP" id="MF_00528">
    <property type="entry name" value="Maf"/>
    <property type="match status" value="1"/>
</dbReference>
<feature type="site" description="Important for substrate specificity" evidence="4">
    <location>
        <position position="154"/>
    </location>
</feature>
<comment type="cofactor">
    <cofactor evidence="1 4">
        <name>a divalent metal cation</name>
        <dbReference type="ChEBI" id="CHEBI:60240"/>
    </cofactor>
</comment>
<feature type="site" description="Important for substrate specificity" evidence="4">
    <location>
        <position position="72"/>
    </location>
</feature>
<keyword evidence="3 4" id="KW-0546">Nucleotide metabolism</keyword>
<evidence type="ECO:0000256" key="3">
    <source>
        <dbReference type="ARBA" id="ARBA00023080"/>
    </source>
</evidence>
<dbReference type="EC" id="3.6.1.9" evidence="4"/>
<dbReference type="Pfam" id="PF02545">
    <property type="entry name" value="Maf"/>
    <property type="match status" value="1"/>
</dbReference>
<evidence type="ECO:0000256" key="2">
    <source>
        <dbReference type="ARBA" id="ARBA00022801"/>
    </source>
</evidence>
<dbReference type="InterPro" id="IPR029001">
    <property type="entry name" value="ITPase-like_fam"/>
</dbReference>
<keyword evidence="4" id="KW-0963">Cytoplasm</keyword>
<comment type="catalytic activity">
    <reaction evidence="4">
        <text>dTTP + H2O = dTMP + diphosphate + H(+)</text>
        <dbReference type="Rhea" id="RHEA:28534"/>
        <dbReference type="ChEBI" id="CHEBI:15377"/>
        <dbReference type="ChEBI" id="CHEBI:15378"/>
        <dbReference type="ChEBI" id="CHEBI:33019"/>
        <dbReference type="ChEBI" id="CHEBI:37568"/>
        <dbReference type="ChEBI" id="CHEBI:63528"/>
        <dbReference type="EC" id="3.6.1.9"/>
    </reaction>
</comment>
<dbReference type="NCBIfam" id="TIGR00172">
    <property type="entry name" value="maf"/>
    <property type="match status" value="1"/>
</dbReference>
<dbReference type="Gene3D" id="3.90.950.10">
    <property type="match status" value="1"/>
</dbReference>
<dbReference type="GO" id="GO:0009117">
    <property type="term" value="P:nucleotide metabolic process"/>
    <property type="evidence" value="ECO:0007669"/>
    <property type="project" value="UniProtKB-KW"/>
</dbReference>
<feature type="site" description="Important for substrate specificity" evidence="4">
    <location>
        <position position="13"/>
    </location>
</feature>
<protein>
    <recommendedName>
        <fullName evidence="4">dTTP/UTP pyrophosphatase</fullName>
        <shortName evidence="4">dTTPase/UTPase</shortName>
        <ecNumber evidence="4">3.6.1.9</ecNumber>
    </recommendedName>
    <alternativeName>
        <fullName evidence="4">Nucleoside triphosphate pyrophosphatase</fullName>
    </alternativeName>
    <alternativeName>
        <fullName evidence="4">Nucleotide pyrophosphatase</fullName>
        <shortName evidence="4">Nucleotide PPase</shortName>
    </alternativeName>
</protein>
<dbReference type="PANTHER" id="PTHR43213:SF5">
    <property type="entry name" value="BIFUNCTIONAL DTTP_UTP PYROPHOSPHATASE_METHYLTRANSFERASE PROTEIN-RELATED"/>
    <property type="match status" value="1"/>
</dbReference>
<sequence length="196" mass="21380">MNHKLILASQSPRRKELLTQLGYDFECLSANIDESQQESEGASQYVKRLALAKAQHIAQNKPQKLIVLGSDTAVVYQNTILGKPENLTQSIKTLSLLSGKTHQVLTAVAAVQGTYHEVIEVVTNVTFKVLTEHEIINYWHTGEPQDKAGSYGIQGIAGQFVTHISGSYSAVVGLPLFETAQLLAKLDLPTAIQQKG</sequence>
<dbReference type="EMBL" id="JACHHU010000020">
    <property type="protein sequence ID" value="MBB6543884.1"/>
    <property type="molecule type" value="Genomic_DNA"/>
</dbReference>
<gene>
    <name evidence="5" type="ORF">HNQ55_002407</name>
</gene>
<dbReference type="PIRSF" id="PIRSF006305">
    <property type="entry name" value="Maf"/>
    <property type="match status" value="1"/>
</dbReference>
<keyword evidence="6" id="KW-1185">Reference proteome</keyword>
<comment type="function">
    <text evidence="4">Nucleoside triphosphate pyrophosphatase that hydrolyzes dTTP and UTP. May have a dual role in cell division arrest and in preventing the incorporation of modified nucleotides into cellular nucleic acids.</text>
</comment>
<dbReference type="GO" id="GO:0005737">
    <property type="term" value="C:cytoplasm"/>
    <property type="evidence" value="ECO:0007669"/>
    <property type="project" value="UniProtKB-SubCell"/>
</dbReference>
<comment type="caution">
    <text evidence="4">Lacks conserved residue(s) required for the propagation of feature annotation.</text>
</comment>
<dbReference type="GO" id="GO:0047429">
    <property type="term" value="F:nucleoside triphosphate diphosphatase activity"/>
    <property type="evidence" value="ECO:0007669"/>
    <property type="project" value="UniProtKB-EC"/>
</dbReference>
<evidence type="ECO:0000256" key="1">
    <source>
        <dbReference type="ARBA" id="ARBA00001968"/>
    </source>
</evidence>
<proteinExistence type="inferred from homology"/>
<evidence type="ECO:0000256" key="4">
    <source>
        <dbReference type="HAMAP-Rule" id="MF_00528"/>
    </source>
</evidence>
<dbReference type="InterPro" id="IPR003697">
    <property type="entry name" value="Maf-like"/>
</dbReference>
<evidence type="ECO:0000313" key="5">
    <source>
        <dbReference type="EMBL" id="MBB6543884.1"/>
    </source>
</evidence>
<name>A0A7X0TU87_9GAMM</name>
<dbReference type="Proteomes" id="UP000537141">
    <property type="component" value="Unassembled WGS sequence"/>
</dbReference>
<dbReference type="AlphaFoldDB" id="A0A7X0TU87"/>
<evidence type="ECO:0000313" key="6">
    <source>
        <dbReference type="Proteomes" id="UP000537141"/>
    </source>
</evidence>
<comment type="caution">
    <text evidence="5">The sequence shown here is derived from an EMBL/GenBank/DDBJ whole genome shotgun (WGS) entry which is preliminary data.</text>
</comment>
<comment type="subcellular location">
    <subcellularLocation>
        <location evidence="4">Cytoplasm</location>
    </subcellularLocation>
</comment>
<dbReference type="RefSeq" id="WP_184424659.1">
    <property type="nucleotide sequence ID" value="NZ_AP027362.1"/>
</dbReference>
<dbReference type="SUPFAM" id="SSF52972">
    <property type="entry name" value="ITPase-like"/>
    <property type="match status" value="1"/>
</dbReference>
<dbReference type="PANTHER" id="PTHR43213">
    <property type="entry name" value="BIFUNCTIONAL DTTP/UTP PYROPHOSPHATASE/METHYLTRANSFERASE PROTEIN-RELATED"/>
    <property type="match status" value="1"/>
</dbReference>
<organism evidence="5 6">
    <name type="scientific">Thalassotalea piscium</name>
    <dbReference type="NCBI Taxonomy" id="1230533"/>
    <lineage>
        <taxon>Bacteria</taxon>
        <taxon>Pseudomonadati</taxon>
        <taxon>Pseudomonadota</taxon>
        <taxon>Gammaproteobacteria</taxon>
        <taxon>Alteromonadales</taxon>
        <taxon>Colwelliaceae</taxon>
        <taxon>Thalassotalea</taxon>
    </lineage>
</organism>
<keyword evidence="2 4" id="KW-0378">Hydrolase</keyword>
<reference evidence="5 6" key="1">
    <citation type="submission" date="2020-08" db="EMBL/GenBank/DDBJ databases">
        <title>Genomic Encyclopedia of Type Strains, Phase IV (KMG-IV): sequencing the most valuable type-strain genomes for metagenomic binning, comparative biology and taxonomic classification.</title>
        <authorList>
            <person name="Goeker M."/>
        </authorList>
    </citation>
    <scope>NUCLEOTIDE SEQUENCE [LARGE SCALE GENOMIC DNA]</scope>
    <source>
        <strain evidence="5 6">DSM 26287</strain>
    </source>
</reference>
<accession>A0A7X0TU87</accession>
<feature type="active site" description="Proton acceptor" evidence="4">
    <location>
        <position position="71"/>
    </location>
</feature>
<comment type="catalytic activity">
    <reaction evidence="4">
        <text>UTP + H2O = UMP + diphosphate + H(+)</text>
        <dbReference type="Rhea" id="RHEA:29395"/>
        <dbReference type="ChEBI" id="CHEBI:15377"/>
        <dbReference type="ChEBI" id="CHEBI:15378"/>
        <dbReference type="ChEBI" id="CHEBI:33019"/>
        <dbReference type="ChEBI" id="CHEBI:46398"/>
        <dbReference type="ChEBI" id="CHEBI:57865"/>
        <dbReference type="EC" id="3.6.1.9"/>
    </reaction>
</comment>
<dbReference type="CDD" id="cd00555">
    <property type="entry name" value="Maf"/>
    <property type="match status" value="1"/>
</dbReference>
<comment type="similarity">
    <text evidence="4">Belongs to the Maf family. YhdE subfamily.</text>
</comment>